<evidence type="ECO:0000313" key="3">
    <source>
        <dbReference type="Proteomes" id="UP001151699"/>
    </source>
</evidence>
<keyword evidence="3" id="KW-1185">Reference proteome</keyword>
<protein>
    <submittedName>
        <fullName evidence="2">Uncharacterized protein</fullName>
    </submittedName>
</protein>
<accession>A0A9Q0NGX1</accession>
<comment type="caution">
    <text evidence="2">The sequence shown here is derived from an EMBL/GenBank/DDBJ whole genome shotgun (WGS) entry which is preliminary data.</text>
</comment>
<dbReference type="AlphaFoldDB" id="A0A9Q0NGX1"/>
<sequence length="138" mass="15039">MFRVNTTNPAVTGVSHGHSQVITQQQTHHISQQSAPSHQQLSSLQQHSHQPMGSVLSQLDSISVTGGNGPNDNSIIINETILTAVKAEPLHETASTSTNVTNVHVLYTSIKRPRLEGISIIPPSPNMHQPYWDEVEIP</sequence>
<proteinExistence type="predicted"/>
<dbReference type="Proteomes" id="UP001151699">
    <property type="component" value="Chromosome A"/>
</dbReference>
<reference evidence="2" key="1">
    <citation type="submission" date="2022-07" db="EMBL/GenBank/DDBJ databases">
        <authorList>
            <person name="Trinca V."/>
            <person name="Uliana J.V.C."/>
            <person name="Torres T.T."/>
            <person name="Ward R.J."/>
            <person name="Monesi N."/>
        </authorList>
    </citation>
    <scope>NUCLEOTIDE SEQUENCE</scope>
    <source>
        <strain evidence="2">HSMRA1968</strain>
        <tissue evidence="2">Whole embryos</tissue>
    </source>
</reference>
<name>A0A9Q0NGX1_9DIPT</name>
<feature type="compositionally biased region" description="Low complexity" evidence="1">
    <location>
        <begin position="18"/>
        <end position="51"/>
    </location>
</feature>
<feature type="region of interest" description="Disordered" evidence="1">
    <location>
        <begin position="1"/>
        <end position="52"/>
    </location>
</feature>
<evidence type="ECO:0000313" key="2">
    <source>
        <dbReference type="EMBL" id="KAJ6650111.1"/>
    </source>
</evidence>
<dbReference type="EMBL" id="WJQU01000001">
    <property type="protein sequence ID" value="KAJ6650111.1"/>
    <property type="molecule type" value="Genomic_DNA"/>
</dbReference>
<gene>
    <name evidence="2" type="ORF">Bhyg_05355</name>
</gene>
<organism evidence="2 3">
    <name type="scientific">Pseudolycoriella hygida</name>
    <dbReference type="NCBI Taxonomy" id="35572"/>
    <lineage>
        <taxon>Eukaryota</taxon>
        <taxon>Metazoa</taxon>
        <taxon>Ecdysozoa</taxon>
        <taxon>Arthropoda</taxon>
        <taxon>Hexapoda</taxon>
        <taxon>Insecta</taxon>
        <taxon>Pterygota</taxon>
        <taxon>Neoptera</taxon>
        <taxon>Endopterygota</taxon>
        <taxon>Diptera</taxon>
        <taxon>Nematocera</taxon>
        <taxon>Sciaroidea</taxon>
        <taxon>Sciaridae</taxon>
        <taxon>Pseudolycoriella</taxon>
    </lineage>
</organism>
<evidence type="ECO:0000256" key="1">
    <source>
        <dbReference type="SAM" id="MobiDB-lite"/>
    </source>
</evidence>
<feature type="compositionally biased region" description="Polar residues" evidence="1">
    <location>
        <begin position="1"/>
        <end position="10"/>
    </location>
</feature>